<dbReference type="AlphaFoldDB" id="A0A4D9CX99"/>
<gene>
    <name evidence="2" type="ORF">NSK_007467</name>
</gene>
<reference evidence="2 3" key="1">
    <citation type="submission" date="2019-01" db="EMBL/GenBank/DDBJ databases">
        <title>Nuclear Genome Assembly of the Microalgal Biofuel strain Nannochloropsis salina CCMP1776.</title>
        <authorList>
            <person name="Hovde B."/>
        </authorList>
    </citation>
    <scope>NUCLEOTIDE SEQUENCE [LARGE SCALE GENOMIC DNA]</scope>
    <source>
        <strain evidence="2 3">CCMP1776</strain>
    </source>
</reference>
<evidence type="ECO:0000313" key="2">
    <source>
        <dbReference type="EMBL" id="TFJ81199.1"/>
    </source>
</evidence>
<comment type="caution">
    <text evidence="2">The sequence shown here is derived from an EMBL/GenBank/DDBJ whole genome shotgun (WGS) entry which is preliminary data.</text>
</comment>
<name>A0A4D9CX99_9STRA</name>
<organism evidence="2 3">
    <name type="scientific">Nannochloropsis salina CCMP1776</name>
    <dbReference type="NCBI Taxonomy" id="1027361"/>
    <lineage>
        <taxon>Eukaryota</taxon>
        <taxon>Sar</taxon>
        <taxon>Stramenopiles</taxon>
        <taxon>Ochrophyta</taxon>
        <taxon>Eustigmatophyceae</taxon>
        <taxon>Eustigmatales</taxon>
        <taxon>Monodopsidaceae</taxon>
        <taxon>Microchloropsis</taxon>
        <taxon>Microchloropsis salina</taxon>
    </lineage>
</organism>
<dbReference type="Proteomes" id="UP000355283">
    <property type="component" value="Unassembled WGS sequence"/>
</dbReference>
<feature type="compositionally biased region" description="Acidic residues" evidence="1">
    <location>
        <begin position="99"/>
        <end position="110"/>
    </location>
</feature>
<protein>
    <submittedName>
        <fullName evidence="2">Uncharacterized protein</fullName>
    </submittedName>
</protein>
<evidence type="ECO:0000256" key="1">
    <source>
        <dbReference type="SAM" id="MobiDB-lite"/>
    </source>
</evidence>
<dbReference type="EMBL" id="SDOX01000133">
    <property type="protein sequence ID" value="TFJ81199.1"/>
    <property type="molecule type" value="Genomic_DNA"/>
</dbReference>
<keyword evidence="3" id="KW-1185">Reference proteome</keyword>
<sequence length="158" mass="17460">MLMPPTLFPHQVPALAKTRVGIASSSSSSASTATGWRLLAVASVLSIWIVTKLLESETLPKVHAEEGEEGFDTGAADKGRKRRKTSGWKGWWGARGESVDEEQEEDDAAAEDGREARAEAWAELEHAFSVFPDEERARQLVELARMRREEARRLAEGD</sequence>
<evidence type="ECO:0000313" key="3">
    <source>
        <dbReference type="Proteomes" id="UP000355283"/>
    </source>
</evidence>
<accession>A0A4D9CX99</accession>
<proteinExistence type="predicted"/>
<feature type="region of interest" description="Disordered" evidence="1">
    <location>
        <begin position="63"/>
        <end position="117"/>
    </location>
</feature>